<feature type="domain" description="Chitin-binding type-2" evidence="2">
    <location>
        <begin position="162"/>
        <end position="216"/>
    </location>
</feature>
<dbReference type="PROSITE" id="PS50940">
    <property type="entry name" value="CHIT_BIND_II"/>
    <property type="match status" value="3"/>
</dbReference>
<dbReference type="GO" id="GO:0008061">
    <property type="term" value="F:chitin binding"/>
    <property type="evidence" value="ECO:0007669"/>
    <property type="project" value="InterPro"/>
</dbReference>
<evidence type="ECO:0000313" key="4">
    <source>
        <dbReference type="Proteomes" id="UP000283509"/>
    </source>
</evidence>
<dbReference type="InterPro" id="IPR002557">
    <property type="entry name" value="Chitin-bd_dom"/>
</dbReference>
<accession>A0A3R7Q1E9</accession>
<dbReference type="EMBL" id="QCYY01000679">
    <property type="protein sequence ID" value="ROT83473.1"/>
    <property type="molecule type" value="Genomic_DNA"/>
</dbReference>
<feature type="signal peptide" evidence="1">
    <location>
        <begin position="1"/>
        <end position="21"/>
    </location>
</feature>
<dbReference type="SMART" id="SM00494">
    <property type="entry name" value="ChtBD2"/>
    <property type="match status" value="3"/>
</dbReference>
<keyword evidence="1" id="KW-0732">Signal</keyword>
<proteinExistence type="predicted"/>
<dbReference type="Proteomes" id="UP000283509">
    <property type="component" value="Unassembled WGS sequence"/>
</dbReference>
<reference evidence="3 4" key="1">
    <citation type="submission" date="2018-04" db="EMBL/GenBank/DDBJ databases">
        <authorList>
            <person name="Zhang X."/>
            <person name="Yuan J."/>
            <person name="Li F."/>
            <person name="Xiang J."/>
        </authorList>
    </citation>
    <scope>NUCLEOTIDE SEQUENCE [LARGE SCALE GENOMIC DNA]</scope>
    <source>
        <tissue evidence="3">Muscle</tissue>
    </source>
</reference>
<dbReference type="SUPFAM" id="SSF57625">
    <property type="entry name" value="Invertebrate chitin-binding proteins"/>
    <property type="match status" value="2"/>
</dbReference>
<dbReference type="GO" id="GO:0005576">
    <property type="term" value="C:extracellular region"/>
    <property type="evidence" value="ECO:0007669"/>
    <property type="project" value="InterPro"/>
</dbReference>
<dbReference type="InterPro" id="IPR036508">
    <property type="entry name" value="Chitin-bd_dom_sf"/>
</dbReference>
<feature type="domain" description="Chitin-binding type-2" evidence="2">
    <location>
        <begin position="100"/>
        <end position="156"/>
    </location>
</feature>
<protein>
    <submittedName>
        <fullName evidence="3">Peritrophin-44-like protein</fullName>
    </submittedName>
</protein>
<name>A0A3R7Q1E9_PENVA</name>
<keyword evidence="4" id="KW-1185">Reference proteome</keyword>
<dbReference type="OrthoDB" id="6020543at2759"/>
<feature type="domain" description="Chitin-binding type-2" evidence="2">
    <location>
        <begin position="25"/>
        <end position="94"/>
    </location>
</feature>
<evidence type="ECO:0000313" key="3">
    <source>
        <dbReference type="EMBL" id="ROT83473.1"/>
    </source>
</evidence>
<organism evidence="3 4">
    <name type="scientific">Penaeus vannamei</name>
    <name type="common">Whiteleg shrimp</name>
    <name type="synonym">Litopenaeus vannamei</name>
    <dbReference type="NCBI Taxonomy" id="6689"/>
    <lineage>
        <taxon>Eukaryota</taxon>
        <taxon>Metazoa</taxon>
        <taxon>Ecdysozoa</taxon>
        <taxon>Arthropoda</taxon>
        <taxon>Crustacea</taxon>
        <taxon>Multicrustacea</taxon>
        <taxon>Malacostraca</taxon>
        <taxon>Eumalacostraca</taxon>
        <taxon>Eucarida</taxon>
        <taxon>Decapoda</taxon>
        <taxon>Dendrobranchiata</taxon>
        <taxon>Penaeoidea</taxon>
        <taxon>Penaeidae</taxon>
        <taxon>Penaeus</taxon>
    </lineage>
</organism>
<reference evidence="3 4" key="2">
    <citation type="submission" date="2019-01" db="EMBL/GenBank/DDBJ databases">
        <title>The decoding of complex shrimp genome reveals the adaptation for benthos swimmer, frequently molting mechanism and breeding impact on genome.</title>
        <authorList>
            <person name="Sun Y."/>
            <person name="Gao Y."/>
            <person name="Yu Y."/>
        </authorList>
    </citation>
    <scope>NUCLEOTIDE SEQUENCE [LARGE SCALE GENOMIC DNA]</scope>
    <source>
        <tissue evidence="3">Muscle</tissue>
    </source>
</reference>
<comment type="caution">
    <text evidence="3">The sequence shown here is derived from an EMBL/GenBank/DDBJ whole genome shotgun (WGS) entry which is preliminary data.</text>
</comment>
<sequence length="218" mass="24268">MASVWRLAFTFVAVGLGFCHGKLCFPDCAEMREGDKVPDPTNCFRYYYCSDPEGTGDLIHSSEPLDCPEGYYFNAELHILECEPIVPENMHCTALCNPCEVKCTTPGTLIPNVNDCGMYKICLDNGNSLDDVCPSNLPYFDYETGLCSQDSSACYNLCDPCDLYCTHEGKVPDPVDCTMYYYCDPPLLSHFECPNDETFNPDTLVCEQSLTGNCTNLC</sequence>
<gene>
    <name evidence="3" type="ORF">C7M84_023355</name>
</gene>
<feature type="chain" id="PRO_5018613372" evidence="1">
    <location>
        <begin position="22"/>
        <end position="218"/>
    </location>
</feature>
<evidence type="ECO:0000256" key="1">
    <source>
        <dbReference type="SAM" id="SignalP"/>
    </source>
</evidence>
<dbReference type="Gene3D" id="2.170.140.10">
    <property type="entry name" value="Chitin binding domain"/>
    <property type="match status" value="2"/>
</dbReference>
<dbReference type="AlphaFoldDB" id="A0A3R7Q1E9"/>
<dbReference type="Pfam" id="PF01607">
    <property type="entry name" value="CBM_14"/>
    <property type="match status" value="2"/>
</dbReference>
<evidence type="ECO:0000259" key="2">
    <source>
        <dbReference type="PROSITE" id="PS50940"/>
    </source>
</evidence>